<name>A0A0G4ASN9_9BACT</name>
<feature type="transmembrane region" description="Helical" evidence="1">
    <location>
        <begin position="20"/>
        <end position="42"/>
    </location>
</feature>
<proteinExistence type="predicted"/>
<dbReference type="KEGG" id="pwo:UX70_C0001G0024"/>
<sequence>MTSKEPQNTEEEGGGVKSAPVMWLLALVVIMMGFLIYELFLLQLPKIEKRELPEKAKYCLEELKAYSTIKTLEMGGHIRPTGEFIEEMRECYRRKGWEVKR</sequence>
<evidence type="ECO:0000313" key="3">
    <source>
        <dbReference type="Proteomes" id="UP000035656"/>
    </source>
</evidence>
<accession>A0A0G4ASN9</accession>
<dbReference type="STRING" id="1619007.UX70_C0001G0024"/>
<dbReference type="Proteomes" id="UP000035656">
    <property type="component" value="Chromosome"/>
</dbReference>
<keyword evidence="1" id="KW-1133">Transmembrane helix</keyword>
<evidence type="ECO:0000313" key="2">
    <source>
        <dbReference type="EMBL" id="AKM77762.1"/>
    </source>
</evidence>
<reference evidence="2 3" key="1">
    <citation type="journal article" date="2015" name="Nature">
        <title>rRNA introns, odd ribosomes, and small enigmatic genomes across a large radiation of phyla.</title>
        <authorList>
            <person name="Brown C.T."/>
            <person name="Hug L.A."/>
            <person name="Thomas B.C."/>
            <person name="Sharon I."/>
            <person name="Castelle C.J."/>
            <person name="Singh A."/>
            <person name="Wilkins M.J."/>
            <person name="Williams K.H."/>
            <person name="Banfield J.F."/>
        </authorList>
    </citation>
    <scope>NUCLEOTIDE SEQUENCE [LARGE SCALE GENOMIC DNA]</scope>
</reference>
<dbReference type="AlphaFoldDB" id="A0A0G4ASN9"/>
<protein>
    <submittedName>
        <fullName evidence="2">Uncharacterized protein</fullName>
    </submittedName>
</protein>
<evidence type="ECO:0000256" key="1">
    <source>
        <dbReference type="SAM" id="Phobius"/>
    </source>
</evidence>
<keyword evidence="1" id="KW-0472">Membrane</keyword>
<keyword evidence="1" id="KW-0812">Transmembrane</keyword>
<gene>
    <name evidence="2" type="ORF">UX70_C0001G0024</name>
</gene>
<dbReference type="EMBL" id="CP011209">
    <property type="protein sequence ID" value="AKM77762.1"/>
    <property type="molecule type" value="Genomic_DNA"/>
</dbReference>
<organism evidence="2 3">
    <name type="scientific">Candidatus Wolfebacteria bacterium GW2011_GWB1_47_1</name>
    <dbReference type="NCBI Taxonomy" id="1619007"/>
    <lineage>
        <taxon>Bacteria</taxon>
        <taxon>Candidatus Wolfeibacteriota</taxon>
    </lineage>
</organism>